<dbReference type="InterPro" id="IPR029063">
    <property type="entry name" value="SAM-dependent_MTases_sf"/>
</dbReference>
<dbReference type="SUPFAM" id="SSF56176">
    <property type="entry name" value="FAD-binding/transporter-associated domain-like"/>
    <property type="match status" value="1"/>
</dbReference>
<evidence type="ECO:0000256" key="3">
    <source>
        <dbReference type="ARBA" id="ARBA00022827"/>
    </source>
</evidence>
<dbReference type="Pfam" id="PF01565">
    <property type="entry name" value="FAD_binding_4"/>
    <property type="match status" value="1"/>
</dbReference>
<evidence type="ECO:0000256" key="4">
    <source>
        <dbReference type="ARBA" id="ARBA00023002"/>
    </source>
</evidence>
<dbReference type="PANTHER" id="PTHR42973">
    <property type="entry name" value="BINDING OXIDOREDUCTASE, PUTATIVE (AFU_ORTHOLOGUE AFUA_1G17690)-RELATED"/>
    <property type="match status" value="1"/>
</dbReference>
<sequence length="834" mass="92689">MATLNALKKAFKKVSDEAPRKPLNDEEYDDGLSLFAQASGEQTYQKTFIIPQLSELIASLSARDEISVLEIGPGPENVLGHLPAILRKRITKYVALEPSFQYTQSLTRWLSPMEDERPLPSLKHLLVRPATFTPESCKGQNYDVILFCHSLYGMKREEKIIRHTLTMLPKDPLGGMVIISHRGGSLILDNLVCHPIKDDDEAIDSSARFIARYSLTDGKLYKIRQAKWRTICRELAGRDDDRPGHLMLSSTEIMIAMTRHATKLPELTALVPLVPRPYKVKNRQALYNSPAAIVRPLDISQGQSCVRWALANKTSLAILGGGHSDHCLWPNVVSVEMGAFDKVYVVNTPQNADTDCWVVAEAGCKTGDIIKETMPAGVTVTLGSRPSVGAGFWLQGGIGHLARQYGLACDAIVGAVMVDAISGQVLCIGHVPEHNIDHRMPFATNMMRNYLRNYGQPNGHNAEETLANVSRDVSSQYPHGISSDCEGGQMRYGMTTFLCSLEGVSHDSSKGLLLETVDAIELFDKEMTWPTGAIKVLIPATKDGPTPYCYFHLAHGGKAVRNTTPEDTAFGCIDWDLACVFTGVWPREYDGTRISDAVIHWVYRVVNELLPMSKGVYGADLGPDPRDSNLATKAFGPNRRRLVKLKKELDPKNILAYTCPLTLIGLPQMLAILVTSEHGAGKDYCANIWSAVFKVHGYSSADPDRPYKEQHRKSINDFYKNQLKTDPFVAENHFLEVLKENASDVLFITGLTEMASVATLSHLIHDARLIDVRVQAGEATRNLRRWGDDSKFETTYCEEYMYADGIYLLSFNFDNEENGDETVMSFANRSLVPF</sequence>
<dbReference type="OrthoDB" id="363185at2759"/>
<dbReference type="GO" id="GO:0016491">
    <property type="term" value="F:oxidoreductase activity"/>
    <property type="evidence" value="ECO:0007669"/>
    <property type="project" value="UniProtKB-KW"/>
</dbReference>
<name>W9ZDK6_FUSOX</name>
<evidence type="ECO:0000256" key="1">
    <source>
        <dbReference type="ARBA" id="ARBA00005466"/>
    </source>
</evidence>
<evidence type="ECO:0000259" key="5">
    <source>
        <dbReference type="PROSITE" id="PS51387"/>
    </source>
</evidence>
<dbReference type="GO" id="GO:0071949">
    <property type="term" value="F:FAD binding"/>
    <property type="evidence" value="ECO:0007669"/>
    <property type="project" value="InterPro"/>
</dbReference>
<dbReference type="AlphaFoldDB" id="W9ZDK6"/>
<gene>
    <name evidence="6" type="ORF">FOMG_14601</name>
</gene>
<dbReference type="HOGENOM" id="CLU_003324_0_0_1"/>
<dbReference type="InterPro" id="IPR006094">
    <property type="entry name" value="Oxid_FAD_bind_N"/>
</dbReference>
<keyword evidence="3" id="KW-0274">FAD</keyword>
<dbReference type="InterPro" id="IPR016166">
    <property type="entry name" value="FAD-bd_PCMH"/>
</dbReference>
<feature type="domain" description="FAD-binding PCMH-type" evidence="5">
    <location>
        <begin position="286"/>
        <end position="471"/>
    </location>
</feature>
<dbReference type="InterPro" id="IPR027417">
    <property type="entry name" value="P-loop_NTPase"/>
</dbReference>
<comment type="similarity">
    <text evidence="1">Belongs to the oxygen-dependent FAD-linked oxidoreductase family.</text>
</comment>
<accession>W9ZDK6</accession>
<dbReference type="Gene3D" id="3.40.50.300">
    <property type="entry name" value="P-loop containing nucleotide triphosphate hydrolases"/>
    <property type="match status" value="1"/>
</dbReference>
<dbReference type="InterPro" id="IPR016169">
    <property type="entry name" value="FAD-bd_PCMH_sub2"/>
</dbReference>
<keyword evidence="2" id="KW-0285">Flavoprotein</keyword>
<dbReference type="Proteomes" id="UP000030703">
    <property type="component" value="Unassembled WGS sequence"/>
</dbReference>
<organism evidence="6">
    <name type="scientific">Fusarium oxysporum f. sp. melonis 26406</name>
    <dbReference type="NCBI Taxonomy" id="1089452"/>
    <lineage>
        <taxon>Eukaryota</taxon>
        <taxon>Fungi</taxon>
        <taxon>Dikarya</taxon>
        <taxon>Ascomycota</taxon>
        <taxon>Pezizomycotina</taxon>
        <taxon>Sordariomycetes</taxon>
        <taxon>Hypocreomycetidae</taxon>
        <taxon>Hypocreales</taxon>
        <taxon>Nectriaceae</taxon>
        <taxon>Fusarium</taxon>
        <taxon>Fusarium oxysporum species complex</taxon>
    </lineage>
</organism>
<dbReference type="Gene3D" id="3.40.462.20">
    <property type="match status" value="1"/>
</dbReference>
<keyword evidence="4" id="KW-0560">Oxidoreductase</keyword>
<dbReference type="InterPro" id="IPR036318">
    <property type="entry name" value="FAD-bd_PCMH-like_sf"/>
</dbReference>
<protein>
    <recommendedName>
        <fullName evidence="5">FAD-binding PCMH-type domain-containing protein</fullName>
    </recommendedName>
</protein>
<evidence type="ECO:0000313" key="6">
    <source>
        <dbReference type="EMBL" id="EXK29450.1"/>
    </source>
</evidence>
<reference evidence="6" key="2">
    <citation type="submission" date="2014-02" db="EMBL/GenBank/DDBJ databases">
        <title>Annotation of the Genome Sequence of Fusarium oxysporum f. sp. melonis 26406.</title>
        <authorList>
            <consortium name="The Broad Institute Genomics Platform"/>
            <person name="Ma L.-J."/>
            <person name="Corby-Kistler H."/>
            <person name="Broz K."/>
            <person name="Gale L.R."/>
            <person name="Jonkers W."/>
            <person name="O'Donnell K."/>
            <person name="Ploetz R."/>
            <person name="Steinberg C."/>
            <person name="Schwartz D.C."/>
            <person name="VanEtten H."/>
            <person name="Zhou S."/>
            <person name="Young S.K."/>
            <person name="Zeng Q."/>
            <person name="Gargeya S."/>
            <person name="Fitzgerald M."/>
            <person name="Abouelleil A."/>
            <person name="Alvarado L."/>
            <person name="Chapman S.B."/>
            <person name="Gainer-Dewar J."/>
            <person name="Goldberg J."/>
            <person name="Griggs A."/>
            <person name="Gujja S."/>
            <person name="Hansen M."/>
            <person name="Howarth C."/>
            <person name="Imamovic A."/>
            <person name="Ireland A."/>
            <person name="Larimer J."/>
            <person name="McCowan C."/>
            <person name="Murphy C."/>
            <person name="Pearson M."/>
            <person name="Poon T.W."/>
            <person name="Priest M."/>
            <person name="Roberts A."/>
            <person name="Saif S."/>
            <person name="Shea T."/>
            <person name="Sykes S."/>
            <person name="Wortman J."/>
            <person name="Nusbaum C."/>
            <person name="Birren B."/>
        </authorList>
    </citation>
    <scope>NUCLEOTIDE SEQUENCE</scope>
    <source>
        <strain evidence="6">26406</strain>
    </source>
</reference>
<proteinExistence type="inferred from homology"/>
<dbReference type="EMBL" id="KI980351">
    <property type="protein sequence ID" value="EXK29450.1"/>
    <property type="molecule type" value="Genomic_DNA"/>
</dbReference>
<dbReference type="Gene3D" id="3.40.50.150">
    <property type="entry name" value="Vaccinia Virus protein VP39"/>
    <property type="match status" value="1"/>
</dbReference>
<dbReference type="PANTHER" id="PTHR42973:SF25">
    <property type="entry name" value="PHOSPHOMEVALONATE KINASE"/>
    <property type="match status" value="1"/>
</dbReference>
<dbReference type="InterPro" id="IPR050416">
    <property type="entry name" value="FAD-linked_Oxidoreductase"/>
</dbReference>
<dbReference type="VEuPathDB" id="FungiDB:FOMG_14601"/>
<dbReference type="Gene3D" id="3.30.465.10">
    <property type="match status" value="1"/>
</dbReference>
<dbReference type="PROSITE" id="PS51387">
    <property type="entry name" value="FAD_PCMH"/>
    <property type="match status" value="1"/>
</dbReference>
<reference evidence="6" key="1">
    <citation type="submission" date="2012-04" db="EMBL/GenBank/DDBJ databases">
        <title>The Genome Sequence of Fusarium oxysporum melonis.</title>
        <authorList>
            <consortium name="The Broad Institute Genome Sequencing Platform"/>
            <person name="Ma L.-J."/>
            <person name="Gale L.R."/>
            <person name="Schwartz D.C."/>
            <person name="Zhou S."/>
            <person name="Corby-Kistler H."/>
            <person name="Young S.K."/>
            <person name="Zeng Q."/>
            <person name="Gargeya S."/>
            <person name="Fitzgerald M."/>
            <person name="Haas B."/>
            <person name="Abouelleil A."/>
            <person name="Alvarado L."/>
            <person name="Arachchi H.M."/>
            <person name="Berlin A."/>
            <person name="Brown A."/>
            <person name="Chapman S.B."/>
            <person name="Chen Z."/>
            <person name="Dunbar C."/>
            <person name="Freedman E."/>
            <person name="Gearin G."/>
            <person name="Goldberg J."/>
            <person name="Griggs A."/>
            <person name="Gujja S."/>
            <person name="Heiman D."/>
            <person name="Howarth C."/>
            <person name="Larson L."/>
            <person name="Lui A."/>
            <person name="MacDonald P.J.P."/>
            <person name="Montmayeur A."/>
            <person name="Murphy C."/>
            <person name="Neiman D."/>
            <person name="Pearson M."/>
            <person name="Priest M."/>
            <person name="Roberts A."/>
            <person name="Saif S."/>
            <person name="Shea T."/>
            <person name="Shenoy N."/>
            <person name="Sisk P."/>
            <person name="Stolte C."/>
            <person name="Sykes S."/>
            <person name="Wortman J."/>
            <person name="Nusbaum C."/>
            <person name="Birren B."/>
        </authorList>
    </citation>
    <scope>NUCLEOTIDE SEQUENCE</scope>
    <source>
        <strain evidence="6">26406</strain>
    </source>
</reference>
<evidence type="ECO:0000256" key="2">
    <source>
        <dbReference type="ARBA" id="ARBA00022630"/>
    </source>
</evidence>